<feature type="transmembrane region" description="Helical" evidence="18">
    <location>
        <begin position="936"/>
        <end position="957"/>
    </location>
</feature>
<protein>
    <recommendedName>
        <fullName evidence="5">Magnesium-transporting ATPase, P-type 1</fullName>
        <ecNumber evidence="4">7.2.2.14</ecNumber>
    </recommendedName>
    <alternativeName>
        <fullName evidence="16">Mg(2+) transport ATPase, P-type 1</fullName>
    </alternativeName>
</protein>
<dbReference type="PRINTS" id="PR00121">
    <property type="entry name" value="NAKATPASE"/>
</dbReference>
<comment type="caution">
    <text evidence="22">The sequence shown here is derived from an EMBL/GenBank/DDBJ whole genome shotgun (WGS) entry which is preliminary data.</text>
</comment>
<evidence type="ECO:0000256" key="12">
    <source>
        <dbReference type="ARBA" id="ARBA00022842"/>
    </source>
</evidence>
<keyword evidence="14 18" id="KW-1133">Transmembrane helix</keyword>
<keyword evidence="9 18" id="KW-0812">Transmembrane</keyword>
<dbReference type="PRINTS" id="PR00119">
    <property type="entry name" value="CATATPASE"/>
</dbReference>
<dbReference type="SUPFAM" id="SSF81653">
    <property type="entry name" value="Calcium ATPase, transduction domain A"/>
    <property type="match status" value="1"/>
</dbReference>
<comment type="function">
    <text evidence="1">Mediates magnesium influx to the cytosol.</text>
</comment>
<dbReference type="GO" id="GO:0005886">
    <property type="term" value="C:plasma membrane"/>
    <property type="evidence" value="ECO:0007669"/>
    <property type="project" value="UniProtKB-SubCell"/>
</dbReference>
<dbReference type="InterPro" id="IPR008250">
    <property type="entry name" value="ATPase_P-typ_transduc_dom_A_sf"/>
</dbReference>
<dbReference type="InterPro" id="IPR006415">
    <property type="entry name" value="P-type_ATPase_IIIB"/>
</dbReference>
<evidence type="ECO:0000256" key="4">
    <source>
        <dbReference type="ARBA" id="ARBA00012786"/>
    </source>
</evidence>
<dbReference type="PROSITE" id="PS00154">
    <property type="entry name" value="ATPASE_E1_E2"/>
    <property type="match status" value="1"/>
</dbReference>
<evidence type="ECO:0000256" key="13">
    <source>
        <dbReference type="ARBA" id="ARBA00022967"/>
    </source>
</evidence>
<feature type="transmembrane region" description="Helical" evidence="18">
    <location>
        <begin position="1004"/>
        <end position="1024"/>
    </location>
</feature>
<evidence type="ECO:0000256" key="15">
    <source>
        <dbReference type="ARBA" id="ARBA00023136"/>
    </source>
</evidence>
<feature type="transmembrane region" description="Helical" evidence="18">
    <location>
        <begin position="74"/>
        <end position="96"/>
    </location>
</feature>
<feature type="transmembrane region" description="Helical" evidence="18">
    <location>
        <begin position="394"/>
        <end position="418"/>
    </location>
</feature>
<evidence type="ECO:0000256" key="2">
    <source>
        <dbReference type="ARBA" id="ARBA00004429"/>
    </source>
</evidence>
<evidence type="ECO:0000256" key="9">
    <source>
        <dbReference type="ARBA" id="ARBA00022692"/>
    </source>
</evidence>
<evidence type="ECO:0000256" key="11">
    <source>
        <dbReference type="ARBA" id="ARBA00022840"/>
    </source>
</evidence>
<keyword evidence="8" id="KW-0597">Phosphoprotein</keyword>
<dbReference type="EC" id="7.2.2.14" evidence="4"/>
<evidence type="ECO:0000313" key="22">
    <source>
        <dbReference type="EMBL" id="KAG0275363.1"/>
    </source>
</evidence>
<evidence type="ECO:0000256" key="10">
    <source>
        <dbReference type="ARBA" id="ARBA00022741"/>
    </source>
</evidence>
<comment type="subcellular location">
    <subcellularLocation>
        <location evidence="2">Cell inner membrane</location>
        <topology evidence="2">Multi-pass membrane protein</topology>
    </subcellularLocation>
</comment>
<dbReference type="GO" id="GO:0015444">
    <property type="term" value="F:P-type magnesium transporter activity"/>
    <property type="evidence" value="ECO:0007669"/>
    <property type="project" value="UniProtKB-EC"/>
</dbReference>
<dbReference type="Pfam" id="PF00689">
    <property type="entry name" value="Cation_ATPase_C"/>
    <property type="match status" value="1"/>
</dbReference>
<dbReference type="Gene3D" id="3.40.1110.10">
    <property type="entry name" value="Calcium-transporting ATPase, cytoplasmic domain N"/>
    <property type="match status" value="1"/>
</dbReference>
<keyword evidence="7" id="KW-0997">Cell inner membrane</keyword>
<dbReference type="InterPro" id="IPR023298">
    <property type="entry name" value="ATPase_P-typ_TM_dom_sf"/>
</dbReference>
<dbReference type="PANTHER" id="PTHR42861">
    <property type="entry name" value="CALCIUM-TRANSPORTING ATPASE"/>
    <property type="match status" value="1"/>
</dbReference>
<feature type="transmembrane region" description="Helical" evidence="18">
    <location>
        <begin position="969"/>
        <end position="992"/>
    </location>
</feature>
<dbReference type="Pfam" id="PF00122">
    <property type="entry name" value="E1-E2_ATPase"/>
    <property type="match status" value="1"/>
</dbReference>
<keyword evidence="10" id="KW-0547">Nucleotide-binding</keyword>
<dbReference type="SUPFAM" id="SSF81665">
    <property type="entry name" value="Calcium ATPase, transmembrane domain M"/>
    <property type="match status" value="1"/>
</dbReference>
<evidence type="ECO:0000259" key="21">
    <source>
        <dbReference type="Pfam" id="PF00690"/>
    </source>
</evidence>
<keyword evidence="11" id="KW-0067">ATP-binding</keyword>
<dbReference type="SFLD" id="SFLDF00027">
    <property type="entry name" value="p-type_atpase"/>
    <property type="match status" value="1"/>
</dbReference>
<dbReference type="Pfam" id="PF00702">
    <property type="entry name" value="Hydrolase"/>
    <property type="match status" value="1"/>
</dbReference>
<dbReference type="InterPro" id="IPR023299">
    <property type="entry name" value="ATPase_P-typ_cyto_dom_N"/>
</dbReference>
<accession>A0AAD4H743</accession>
<dbReference type="CDD" id="cd02077">
    <property type="entry name" value="P-type_ATPase_Mg"/>
    <property type="match status" value="1"/>
</dbReference>
<feature type="domain" description="Cation-transporting P-type ATPase N-terminal" evidence="21">
    <location>
        <begin position="46"/>
        <end position="91"/>
    </location>
</feature>
<dbReference type="InterPro" id="IPR036412">
    <property type="entry name" value="HAD-like_sf"/>
</dbReference>
<name>A0AAD4H743_9FUNG</name>
<comment type="catalytic activity">
    <reaction evidence="17">
        <text>Mg(2+)(out) + ATP + H2O = Mg(2+)(in) + ADP + phosphate + H(+)</text>
        <dbReference type="Rhea" id="RHEA:10260"/>
        <dbReference type="ChEBI" id="CHEBI:15377"/>
        <dbReference type="ChEBI" id="CHEBI:15378"/>
        <dbReference type="ChEBI" id="CHEBI:18420"/>
        <dbReference type="ChEBI" id="CHEBI:30616"/>
        <dbReference type="ChEBI" id="CHEBI:43474"/>
        <dbReference type="ChEBI" id="CHEBI:456216"/>
        <dbReference type="EC" id="7.2.2.14"/>
    </reaction>
</comment>
<keyword evidence="12" id="KW-0460">Magnesium</keyword>
<evidence type="ECO:0000259" key="20">
    <source>
        <dbReference type="Pfam" id="PF00689"/>
    </source>
</evidence>
<evidence type="ECO:0000256" key="1">
    <source>
        <dbReference type="ARBA" id="ARBA00003954"/>
    </source>
</evidence>
<feature type="transmembrane region" description="Helical" evidence="18">
    <location>
        <begin position="901"/>
        <end position="924"/>
    </location>
</feature>
<dbReference type="Gene3D" id="2.70.150.10">
    <property type="entry name" value="Calcium-transporting ATPase, cytoplasmic transduction domain A"/>
    <property type="match status" value="1"/>
</dbReference>
<evidence type="ECO:0000256" key="3">
    <source>
        <dbReference type="ARBA" id="ARBA00008746"/>
    </source>
</evidence>
<evidence type="ECO:0000256" key="5">
    <source>
        <dbReference type="ARBA" id="ARBA00013555"/>
    </source>
</evidence>
<dbReference type="Gene3D" id="1.20.1110.10">
    <property type="entry name" value="Calcium-transporting ATPase, transmembrane domain"/>
    <property type="match status" value="1"/>
</dbReference>
<evidence type="ECO:0000256" key="7">
    <source>
        <dbReference type="ARBA" id="ARBA00022519"/>
    </source>
</evidence>
<gene>
    <name evidence="22" type="ORF">BGZ95_008866</name>
</gene>
<dbReference type="InterPro" id="IPR001757">
    <property type="entry name" value="P_typ_ATPase"/>
</dbReference>
<dbReference type="AlphaFoldDB" id="A0AAD4H743"/>
<dbReference type="GO" id="GO:0016887">
    <property type="term" value="F:ATP hydrolysis activity"/>
    <property type="evidence" value="ECO:0007669"/>
    <property type="project" value="InterPro"/>
</dbReference>
<feature type="transmembrane region" description="Helical" evidence="18">
    <location>
        <begin position="359"/>
        <end position="382"/>
    </location>
</feature>
<dbReference type="Proteomes" id="UP001194580">
    <property type="component" value="Unassembled WGS sequence"/>
</dbReference>
<dbReference type="GO" id="GO:0005524">
    <property type="term" value="F:ATP binding"/>
    <property type="evidence" value="ECO:0007669"/>
    <property type="project" value="UniProtKB-KW"/>
</dbReference>
<feature type="domain" description="P-type ATPase A" evidence="19">
    <location>
        <begin position="166"/>
        <end position="348"/>
    </location>
</feature>
<dbReference type="Pfam" id="PF13246">
    <property type="entry name" value="Cation_ATPase"/>
    <property type="match status" value="1"/>
</dbReference>
<dbReference type="InterPro" id="IPR004014">
    <property type="entry name" value="ATPase_P-typ_cation-transptr_N"/>
</dbReference>
<evidence type="ECO:0000256" key="18">
    <source>
        <dbReference type="SAM" id="Phobius"/>
    </source>
</evidence>
<dbReference type="Pfam" id="PF00690">
    <property type="entry name" value="Cation_ATPase_N"/>
    <property type="match status" value="1"/>
</dbReference>
<keyword evidence="23" id="KW-1185">Reference proteome</keyword>
<dbReference type="EMBL" id="JAAAIL010000488">
    <property type="protein sequence ID" value="KAG0275363.1"/>
    <property type="molecule type" value="Genomic_DNA"/>
</dbReference>
<organism evidence="22 23">
    <name type="scientific">Linnemannia exigua</name>
    <dbReference type="NCBI Taxonomy" id="604196"/>
    <lineage>
        <taxon>Eukaryota</taxon>
        <taxon>Fungi</taxon>
        <taxon>Fungi incertae sedis</taxon>
        <taxon>Mucoromycota</taxon>
        <taxon>Mortierellomycotina</taxon>
        <taxon>Mortierellomycetes</taxon>
        <taxon>Mortierellales</taxon>
        <taxon>Mortierellaceae</taxon>
        <taxon>Linnemannia</taxon>
    </lineage>
</organism>
<keyword evidence="6" id="KW-1003">Cell membrane</keyword>
<dbReference type="InterPro" id="IPR018303">
    <property type="entry name" value="ATPase_P-typ_P_site"/>
</dbReference>
<sequence>MTSNKSIHDTTTTTGYFDMVSTSLPSPLPSPLPNNGGYDFTGLLPLSDEQVERAKAHYGKNLIAFGNDQVWYKVLFRALVHPFNILLIVLGTATFLTDDVKGGTIMFLMVFLSTALRFWQEWKSAAAAKSLKSMVSTLITVTRLYSCPEHRDPTPEDVNRMLNHATVRMDIPIEDVVPGDWVQLSAGDLIPADVRVIESKDLFVSQAALTGEAMPVEKFGASSEAMAAWRQRNIYDEMAKSAIPADASAVPVPVDMADMEATSSTSGALGPRPPSKKAVFKNSLKRSVFACFGIRRFDSEVASQKQNEVDLSAPDVCFMGTSVVSGTATVLVEKIGSETFFGSMAKELSKRRPENAFQMGVRSISWVFFGLMAVMVPPVLLINGLVHQSWTDAALFALSVAVGLTPEMLPMIVNSNLARGAYLMSKKRCIVKNLDAIINLGSMDVLCTDKTGTLTENKVILVRHLDYHGKASLQSLQLAFLNSRFQTGLKNLLDVAVVEYFEKTASELPLYNENIPALTNGKDVGSGLTAAAVTFASRYQKLDEIPFDFVRRRMSVVLKDVSDGQAMLVSKGAVEEMLSICSKIVVPCHNNPDAIDIQMAAEGQTIPALDTLVRTNHSEIQTLTPEMIDHLIEMNKGLNVDGIRVVAVAYRNLDKVKSDYGISDECDMVFAGLIGFLDPPKESTGPAIKDLISLGVEVKVLTGDSAAVCRKVCQEIDLPVKSIVTTDDLVGLDDEQVAMIAREATIFAKLTPLQKSLVIRALKRSDRVVGFLGDGINDAPALAEADVGISVDTATDIAKESADVILLEKSLMVIADSVLMGRTTYGNTMKYIVMAISSNFGNVFSMLVASSWLPFLPMQPIHLLVQNLLYDISQTTIPWDKMDKEFLMVPHRWNIRSILRFMVFMGPWSSIFDITTFLFMWFYFGVQSADNTAGVTLFQTAWFTEGALTQLLVIHIIRSPKIPFFQTIAARPVIASSLIISVIVLVLPYISVFRELLTMAELPAIYYAYLVGALSCYFLVTQLAKIMYLRLFHAWF</sequence>
<evidence type="ECO:0000313" key="23">
    <source>
        <dbReference type="Proteomes" id="UP001194580"/>
    </source>
</evidence>
<dbReference type="SFLD" id="SFLDS00003">
    <property type="entry name" value="Haloacid_Dehalogenase"/>
    <property type="match status" value="1"/>
</dbReference>
<evidence type="ECO:0000256" key="8">
    <source>
        <dbReference type="ARBA" id="ARBA00022553"/>
    </source>
</evidence>
<dbReference type="Gene3D" id="3.40.50.1000">
    <property type="entry name" value="HAD superfamily/HAD-like"/>
    <property type="match status" value="1"/>
</dbReference>
<dbReference type="InterPro" id="IPR023214">
    <property type="entry name" value="HAD_sf"/>
</dbReference>
<keyword evidence="13" id="KW-1278">Translocase</keyword>
<feature type="domain" description="Cation-transporting P-type ATPase C-terminal" evidence="20">
    <location>
        <begin position="855"/>
        <end position="1026"/>
    </location>
</feature>
<dbReference type="NCBIfam" id="TIGR01494">
    <property type="entry name" value="ATPase_P-type"/>
    <property type="match status" value="2"/>
</dbReference>
<evidence type="ECO:0000259" key="19">
    <source>
        <dbReference type="Pfam" id="PF00122"/>
    </source>
</evidence>
<dbReference type="InterPro" id="IPR044492">
    <property type="entry name" value="P_typ_ATPase_HD_dom"/>
</dbReference>
<reference evidence="22" key="1">
    <citation type="journal article" date="2020" name="Fungal Divers.">
        <title>Resolving the Mortierellaceae phylogeny through synthesis of multi-gene phylogenetics and phylogenomics.</title>
        <authorList>
            <person name="Vandepol N."/>
            <person name="Liber J."/>
            <person name="Desiro A."/>
            <person name="Na H."/>
            <person name="Kennedy M."/>
            <person name="Barry K."/>
            <person name="Grigoriev I.V."/>
            <person name="Miller A.N."/>
            <person name="O'Donnell K."/>
            <person name="Stajich J.E."/>
            <person name="Bonito G."/>
        </authorList>
    </citation>
    <scope>NUCLEOTIDE SEQUENCE</scope>
    <source>
        <strain evidence="22">NRRL 28262</strain>
    </source>
</reference>
<feature type="transmembrane region" description="Helical" evidence="18">
    <location>
        <begin position="102"/>
        <end position="119"/>
    </location>
</feature>
<keyword evidence="15 18" id="KW-0472">Membrane</keyword>
<dbReference type="InterPro" id="IPR006068">
    <property type="entry name" value="ATPase_P-typ_cation-transptr_C"/>
</dbReference>
<feature type="transmembrane region" description="Helical" evidence="18">
    <location>
        <begin position="831"/>
        <end position="855"/>
    </location>
</feature>
<dbReference type="InterPro" id="IPR059000">
    <property type="entry name" value="ATPase_P-type_domA"/>
</dbReference>
<comment type="similarity">
    <text evidence="3">Belongs to the cation transport ATPase (P-type) (TC 3.A.3) family. Type IIIB subfamily.</text>
</comment>
<evidence type="ECO:0000256" key="14">
    <source>
        <dbReference type="ARBA" id="ARBA00022989"/>
    </source>
</evidence>
<dbReference type="SUPFAM" id="SSF56784">
    <property type="entry name" value="HAD-like"/>
    <property type="match status" value="1"/>
</dbReference>
<evidence type="ECO:0000256" key="17">
    <source>
        <dbReference type="ARBA" id="ARBA00047295"/>
    </source>
</evidence>
<proteinExistence type="inferred from homology"/>
<dbReference type="SFLD" id="SFLDG00002">
    <property type="entry name" value="C1.7:_P-type_atpase_like"/>
    <property type="match status" value="1"/>
</dbReference>
<evidence type="ECO:0000256" key="6">
    <source>
        <dbReference type="ARBA" id="ARBA00022475"/>
    </source>
</evidence>
<evidence type="ECO:0000256" key="16">
    <source>
        <dbReference type="ARBA" id="ARBA00029806"/>
    </source>
</evidence>